<dbReference type="EMBL" id="KB203855">
    <property type="protein sequence ID" value="ESO82525.1"/>
    <property type="molecule type" value="Genomic_DNA"/>
</dbReference>
<feature type="compositionally biased region" description="Polar residues" evidence="1">
    <location>
        <begin position="48"/>
        <end position="66"/>
    </location>
</feature>
<feature type="region of interest" description="Disordered" evidence="1">
    <location>
        <begin position="30"/>
        <end position="74"/>
    </location>
</feature>
<dbReference type="STRING" id="225164.V3ZJI0"/>
<dbReference type="CTD" id="20241246"/>
<dbReference type="AlphaFoldDB" id="V3ZJI0"/>
<organism evidence="2 3">
    <name type="scientific">Lottia gigantea</name>
    <name type="common">Giant owl limpet</name>
    <dbReference type="NCBI Taxonomy" id="225164"/>
    <lineage>
        <taxon>Eukaryota</taxon>
        <taxon>Metazoa</taxon>
        <taxon>Spiralia</taxon>
        <taxon>Lophotrochozoa</taxon>
        <taxon>Mollusca</taxon>
        <taxon>Gastropoda</taxon>
        <taxon>Patellogastropoda</taxon>
        <taxon>Lottioidea</taxon>
        <taxon>Lottiidae</taxon>
        <taxon>Lottia</taxon>
    </lineage>
</organism>
<dbReference type="HOGENOM" id="CLU_1125641_0_0_1"/>
<sequence>MDKRDSLKSASISADEILALLDFLQKEEDAISNGGQSPEAGIAPVTPTMANSPSHDQEITDGNQDNPDNKDVPEISENSIFSFNYQELSSPIRSPVRRQSRIGNDEFFNIGNDEFFTVRFSDDDSDVVVIAALQNQTLRDALGPIFIEKKVDIRKYDIYVTDSNTPLPMECSTFLLAGATLRVKEDNMNTTSHFETLVMHGWHIPHIKNPDIIALSHFETLVMHGWHISHIKNPDIIALTNLQCYFF</sequence>
<dbReference type="Proteomes" id="UP000030746">
    <property type="component" value="Unassembled WGS sequence"/>
</dbReference>
<dbReference type="CDD" id="cd17068">
    <property type="entry name" value="RBD_PLEKHG5"/>
    <property type="match status" value="1"/>
</dbReference>
<accession>V3ZJI0</accession>
<dbReference type="InterPro" id="IPR029071">
    <property type="entry name" value="Ubiquitin-like_domsf"/>
</dbReference>
<evidence type="ECO:0000313" key="3">
    <source>
        <dbReference type="Proteomes" id="UP000030746"/>
    </source>
</evidence>
<keyword evidence="3" id="KW-1185">Reference proteome</keyword>
<evidence type="ECO:0000313" key="2">
    <source>
        <dbReference type="EMBL" id="ESO82525.1"/>
    </source>
</evidence>
<proteinExistence type="predicted"/>
<dbReference type="GeneID" id="20241246"/>
<dbReference type="RefSeq" id="XP_009066718.1">
    <property type="nucleotide sequence ID" value="XM_009068470.1"/>
</dbReference>
<dbReference type="SUPFAM" id="SSF54236">
    <property type="entry name" value="Ubiquitin-like"/>
    <property type="match status" value="1"/>
</dbReference>
<gene>
    <name evidence="2" type="ORF">LOTGIDRAFT_169846</name>
</gene>
<name>V3ZJI0_LOTGI</name>
<reference evidence="2 3" key="1">
    <citation type="journal article" date="2013" name="Nature">
        <title>Insights into bilaterian evolution from three spiralian genomes.</title>
        <authorList>
            <person name="Simakov O."/>
            <person name="Marletaz F."/>
            <person name="Cho S.J."/>
            <person name="Edsinger-Gonzales E."/>
            <person name="Havlak P."/>
            <person name="Hellsten U."/>
            <person name="Kuo D.H."/>
            <person name="Larsson T."/>
            <person name="Lv J."/>
            <person name="Arendt D."/>
            <person name="Savage R."/>
            <person name="Osoegawa K."/>
            <person name="de Jong P."/>
            <person name="Grimwood J."/>
            <person name="Chapman J.A."/>
            <person name="Shapiro H."/>
            <person name="Aerts A."/>
            <person name="Otillar R.P."/>
            <person name="Terry A.Y."/>
            <person name="Boore J.L."/>
            <person name="Grigoriev I.V."/>
            <person name="Lindberg D.R."/>
            <person name="Seaver E.C."/>
            <person name="Weisblat D.A."/>
            <person name="Putnam N.H."/>
            <person name="Rokhsar D.S."/>
        </authorList>
    </citation>
    <scope>NUCLEOTIDE SEQUENCE [LARGE SCALE GENOMIC DNA]</scope>
</reference>
<protein>
    <submittedName>
        <fullName evidence="2">Uncharacterized protein</fullName>
    </submittedName>
</protein>
<dbReference type="KEGG" id="lgi:LOTGIDRAFT_169846"/>
<evidence type="ECO:0000256" key="1">
    <source>
        <dbReference type="SAM" id="MobiDB-lite"/>
    </source>
</evidence>